<organism evidence="2 3">
    <name type="scientific">Metabacillus idriensis</name>
    <dbReference type="NCBI Taxonomy" id="324768"/>
    <lineage>
        <taxon>Bacteria</taxon>
        <taxon>Bacillati</taxon>
        <taxon>Bacillota</taxon>
        <taxon>Bacilli</taxon>
        <taxon>Bacillales</taxon>
        <taxon>Bacillaceae</taxon>
        <taxon>Metabacillus</taxon>
    </lineage>
</organism>
<dbReference type="InterPro" id="IPR013879">
    <property type="entry name" value="DUF1761"/>
</dbReference>
<keyword evidence="1" id="KW-0472">Membrane</keyword>
<dbReference type="Pfam" id="PF08570">
    <property type="entry name" value="DUF1761"/>
    <property type="match status" value="1"/>
</dbReference>
<proteinExistence type="predicted"/>
<sequence length="135" mass="14807">MRSYCDHKFYGFELFSCHCRRIAVYGIWSFILFSIFIRKDLDANNPSEVKDSAKYAGSAVVAFLSSFLIAIIIHSVGADNLISGLMTGLIIGILLALAYLKNALFGLTGLKVYGIAVLDHVIAFSLMGILHAIWG</sequence>
<keyword evidence="1" id="KW-0812">Transmembrane</keyword>
<evidence type="ECO:0000313" key="2">
    <source>
        <dbReference type="EMBL" id="MRX54057.1"/>
    </source>
</evidence>
<accession>A0A6I2M9J4</accession>
<comment type="caution">
    <text evidence="2">The sequence shown here is derived from an EMBL/GenBank/DDBJ whole genome shotgun (WGS) entry which is preliminary data.</text>
</comment>
<dbReference type="Proteomes" id="UP000441585">
    <property type="component" value="Unassembled WGS sequence"/>
</dbReference>
<name>A0A6I2M9J4_9BACI</name>
<evidence type="ECO:0000313" key="3">
    <source>
        <dbReference type="Proteomes" id="UP000441585"/>
    </source>
</evidence>
<feature type="transmembrane region" description="Helical" evidence="1">
    <location>
        <begin position="53"/>
        <end position="75"/>
    </location>
</feature>
<protein>
    <submittedName>
        <fullName evidence="2">DUF1761 family protein</fullName>
    </submittedName>
</protein>
<dbReference type="RefSeq" id="WP_154318376.1">
    <property type="nucleotide sequence ID" value="NZ_CAJGAA010000002.1"/>
</dbReference>
<feature type="transmembrane region" description="Helical" evidence="1">
    <location>
        <begin position="81"/>
        <end position="100"/>
    </location>
</feature>
<evidence type="ECO:0000256" key="1">
    <source>
        <dbReference type="SAM" id="Phobius"/>
    </source>
</evidence>
<reference evidence="2 3" key="1">
    <citation type="submission" date="2019-11" db="EMBL/GenBank/DDBJ databases">
        <title>Bacillus idriensis genome.</title>
        <authorList>
            <person name="Konopka E.N."/>
            <person name="Newman J.D."/>
        </authorList>
    </citation>
    <scope>NUCLEOTIDE SEQUENCE [LARGE SCALE GENOMIC DNA]</scope>
    <source>
        <strain evidence="2 3">DSM 19097</strain>
    </source>
</reference>
<gene>
    <name evidence="2" type="ORF">GJU41_08735</name>
</gene>
<keyword evidence="1" id="KW-1133">Transmembrane helix</keyword>
<feature type="transmembrane region" description="Helical" evidence="1">
    <location>
        <begin position="22"/>
        <end position="41"/>
    </location>
</feature>
<keyword evidence="3" id="KW-1185">Reference proteome</keyword>
<feature type="transmembrane region" description="Helical" evidence="1">
    <location>
        <begin position="112"/>
        <end position="134"/>
    </location>
</feature>
<dbReference type="AlphaFoldDB" id="A0A6I2M9J4"/>
<dbReference type="EMBL" id="WKKF01000002">
    <property type="protein sequence ID" value="MRX54057.1"/>
    <property type="molecule type" value="Genomic_DNA"/>
</dbReference>